<name>A0A387H5R9_9ACTN</name>
<sequence>MTAPRTGTAPEATHGRAAGHVPQHPAGPERLYDGMAGADGDWRPLRPLFLSADRFRELGDLTLRASRLVLDACRRRATTAGGLRRALGVPDGRWPLLADDEVLGEHLLAAIRPDILIERGVPRFVELNIDSALGGASHAAVLGERFIAHYGGGHLLPPSAVETRSAALRDSLGLDDGARVVLPAFSAGTVPGLEDLAAFTAWMRPVCESAGRHGLDTVTHPLHLLANDAQQRLLVDGRPVDAVLRIFVSHSQPPSPGLDALAQSLRAGTVRMFTSEAAMLLTHKLTLAWLWQDREQLPFADREFIERHIPWTGDATEQQSPARARRAELVLKPADGYGGTSLGSRHGVPPGGGGEGVPHSPASGPWREGPLLPPLHGGPPQDGGRGPHCPVDRTGHGSCGVGHPPGTGRAHRRLAQPHRDASRPGRLRTARPPDIPAAQRARQRGFRRIADDEAGRPRAGFPARPRSEVPSADDYFTASRSTTKIRVSPGRIAGPAPRSPYPRCAGMVS</sequence>
<dbReference type="EMBL" id="CP032698">
    <property type="protein sequence ID" value="AYG79106.1"/>
    <property type="molecule type" value="Genomic_DNA"/>
</dbReference>
<dbReference type="AlphaFoldDB" id="A0A387H5R9"/>
<protein>
    <recommendedName>
        <fullName evidence="4">Circularly permuted ATPgrasp domain-containing protein</fullName>
    </recommendedName>
</protein>
<reference evidence="2 3" key="1">
    <citation type="submission" date="2018-10" db="EMBL/GenBank/DDBJ databases">
        <title>Relationship between Morphology and Antimicrobial Activity in Streptomyces.</title>
        <authorList>
            <person name="Kang H.J."/>
            <person name="Kim S.B."/>
        </authorList>
    </citation>
    <scope>NUCLEOTIDE SEQUENCE [LARGE SCALE GENOMIC DNA]</scope>
    <source>
        <strain evidence="2 3">BH38</strain>
    </source>
</reference>
<evidence type="ECO:0000313" key="2">
    <source>
        <dbReference type="EMBL" id="AYG79106.1"/>
    </source>
</evidence>
<dbReference type="Proteomes" id="UP000271554">
    <property type="component" value="Chromosome"/>
</dbReference>
<feature type="region of interest" description="Disordered" evidence="1">
    <location>
        <begin position="1"/>
        <end position="31"/>
    </location>
</feature>
<organism evidence="2 3">
    <name type="scientific">Streptomyces hundungensis</name>
    <dbReference type="NCBI Taxonomy" id="1077946"/>
    <lineage>
        <taxon>Bacteria</taxon>
        <taxon>Bacillati</taxon>
        <taxon>Actinomycetota</taxon>
        <taxon>Actinomycetes</taxon>
        <taxon>Kitasatosporales</taxon>
        <taxon>Streptomycetaceae</taxon>
        <taxon>Streptomyces</taxon>
    </lineage>
</organism>
<evidence type="ECO:0008006" key="4">
    <source>
        <dbReference type="Google" id="ProtNLM"/>
    </source>
</evidence>
<dbReference type="KEGG" id="shun:DWB77_01216"/>
<keyword evidence="3" id="KW-1185">Reference proteome</keyword>
<proteinExistence type="predicted"/>
<gene>
    <name evidence="2" type="ORF">DWB77_01216</name>
</gene>
<evidence type="ECO:0000313" key="3">
    <source>
        <dbReference type="Proteomes" id="UP000271554"/>
    </source>
</evidence>
<dbReference type="RefSeq" id="WP_162952452.1">
    <property type="nucleotide sequence ID" value="NZ_CP032698.1"/>
</dbReference>
<evidence type="ECO:0000256" key="1">
    <source>
        <dbReference type="SAM" id="MobiDB-lite"/>
    </source>
</evidence>
<accession>A0A387H5R9</accession>
<dbReference type="SUPFAM" id="SSF56059">
    <property type="entry name" value="Glutathione synthetase ATP-binding domain-like"/>
    <property type="match status" value="1"/>
</dbReference>
<feature type="region of interest" description="Disordered" evidence="1">
    <location>
        <begin position="334"/>
        <end position="509"/>
    </location>
</feature>